<dbReference type="PANTHER" id="PTHR11017:SF550">
    <property type="entry name" value="TIR DOMAIN-CONTAINING PROTEIN"/>
    <property type="match status" value="1"/>
</dbReference>
<evidence type="ECO:0000259" key="2">
    <source>
        <dbReference type="Pfam" id="PF23282"/>
    </source>
</evidence>
<proteinExistence type="predicted"/>
<feature type="domain" description="Disease resistance protein Roq1-like winged-helix" evidence="2">
    <location>
        <begin position="56"/>
        <end position="123"/>
    </location>
</feature>
<keyword evidence="4" id="KW-1185">Reference proteome</keyword>
<name>A0A6D2JFF2_9BRAS</name>
<dbReference type="AlphaFoldDB" id="A0A6D2JFF2"/>
<dbReference type="OrthoDB" id="1357022at2759"/>
<keyword evidence="1" id="KW-0677">Repeat</keyword>
<evidence type="ECO:0000313" key="3">
    <source>
        <dbReference type="EMBL" id="CAA7039705.1"/>
    </source>
</evidence>
<gene>
    <name evidence="3" type="ORF">MERR_LOCUS26940</name>
</gene>
<dbReference type="Proteomes" id="UP000467841">
    <property type="component" value="Unassembled WGS sequence"/>
</dbReference>
<evidence type="ECO:0000313" key="4">
    <source>
        <dbReference type="Proteomes" id="UP000467841"/>
    </source>
</evidence>
<dbReference type="PANTHER" id="PTHR11017">
    <property type="entry name" value="LEUCINE-RICH REPEAT-CONTAINING PROTEIN"/>
    <property type="match status" value="1"/>
</dbReference>
<organism evidence="3 4">
    <name type="scientific">Microthlaspi erraticum</name>
    <dbReference type="NCBI Taxonomy" id="1685480"/>
    <lineage>
        <taxon>Eukaryota</taxon>
        <taxon>Viridiplantae</taxon>
        <taxon>Streptophyta</taxon>
        <taxon>Embryophyta</taxon>
        <taxon>Tracheophyta</taxon>
        <taxon>Spermatophyta</taxon>
        <taxon>Magnoliopsida</taxon>
        <taxon>eudicotyledons</taxon>
        <taxon>Gunneridae</taxon>
        <taxon>Pentapetalae</taxon>
        <taxon>rosids</taxon>
        <taxon>malvids</taxon>
        <taxon>Brassicales</taxon>
        <taxon>Brassicaceae</taxon>
        <taxon>Coluteocarpeae</taxon>
        <taxon>Microthlaspi</taxon>
    </lineage>
</organism>
<evidence type="ECO:0000256" key="1">
    <source>
        <dbReference type="ARBA" id="ARBA00022737"/>
    </source>
</evidence>
<comment type="caution">
    <text evidence="3">The sequence shown here is derived from an EMBL/GenBank/DDBJ whole genome shotgun (WGS) entry which is preliminary data.</text>
</comment>
<accession>A0A6D2JFF2</accession>
<sequence>MKIKEALKCAFGEVLPEKAHLKMSEMVVKYASGNAKVLGCYGSQLKGKSSYYQLSDNEKSLFLDIACFLSGQSVEHVIQALKWRVSFIPIEIHNLFDKSLVSTISTHGVEMHELVQDVACEVIKIWKGRRLCGAQNIQPLLEDEESKSNRKNIESILLDASGLSFVVNPLRNLRLLKIYSSDPKEHLKLRLQKGLFYLPPNLRLLHLTLENLISMGLE</sequence>
<protein>
    <recommendedName>
        <fullName evidence="2">Disease resistance protein Roq1-like winged-helix domain-containing protein</fullName>
    </recommendedName>
</protein>
<reference evidence="3" key="1">
    <citation type="submission" date="2020-01" db="EMBL/GenBank/DDBJ databases">
        <authorList>
            <person name="Mishra B."/>
        </authorList>
    </citation>
    <scope>NUCLEOTIDE SEQUENCE [LARGE SCALE GENOMIC DNA]</scope>
</reference>
<dbReference type="Pfam" id="PF23282">
    <property type="entry name" value="WHD_ROQ1"/>
    <property type="match status" value="1"/>
</dbReference>
<dbReference type="EMBL" id="CACVBM020001217">
    <property type="protein sequence ID" value="CAA7039705.1"/>
    <property type="molecule type" value="Genomic_DNA"/>
</dbReference>
<dbReference type="GO" id="GO:0006952">
    <property type="term" value="P:defense response"/>
    <property type="evidence" value="ECO:0007669"/>
    <property type="project" value="InterPro"/>
</dbReference>
<dbReference type="InterPro" id="IPR058192">
    <property type="entry name" value="WHD_ROQ1-like"/>
</dbReference>
<dbReference type="InterPro" id="IPR044974">
    <property type="entry name" value="Disease_R_plants"/>
</dbReference>